<accession>A0ABT2PTJ0</accession>
<evidence type="ECO:0008006" key="3">
    <source>
        <dbReference type="Google" id="ProtNLM"/>
    </source>
</evidence>
<dbReference type="Proteomes" id="UP001525968">
    <property type="component" value="Unassembled WGS sequence"/>
</dbReference>
<organism evidence="1 2">
    <name type="scientific">Acidovorax bellezanensis</name>
    <dbReference type="NCBI Taxonomy" id="2976702"/>
    <lineage>
        <taxon>Bacteria</taxon>
        <taxon>Pseudomonadati</taxon>
        <taxon>Pseudomonadota</taxon>
        <taxon>Betaproteobacteria</taxon>
        <taxon>Burkholderiales</taxon>
        <taxon>Comamonadaceae</taxon>
        <taxon>Acidovorax</taxon>
    </lineage>
</organism>
<dbReference type="RefSeq" id="WP_261501685.1">
    <property type="nucleotide sequence ID" value="NZ_JAODYH010000008.1"/>
</dbReference>
<dbReference type="SUPFAM" id="SSF54060">
    <property type="entry name" value="His-Me finger endonucleases"/>
    <property type="match status" value="1"/>
</dbReference>
<protein>
    <recommendedName>
        <fullName evidence="3">HNH endonuclease</fullName>
    </recommendedName>
</protein>
<name>A0ABT2PTJ0_9BURK</name>
<gene>
    <name evidence="1" type="ORF">N0K08_17480</name>
</gene>
<reference evidence="1 2" key="1">
    <citation type="submission" date="2022-09" db="EMBL/GenBank/DDBJ databases">
        <title>Draft genome of isolate Be4.</title>
        <authorList>
            <person name="Sanchez-Castro I."/>
            <person name="Martinez-Rodriguez P."/>
            <person name="Descostes M."/>
            <person name="Merroun M."/>
        </authorList>
    </citation>
    <scope>NUCLEOTIDE SEQUENCE [LARGE SCALE GENOMIC DNA]</scope>
    <source>
        <strain evidence="1 2">Be4</strain>
    </source>
</reference>
<comment type="caution">
    <text evidence="1">The sequence shown here is derived from an EMBL/GenBank/DDBJ whole genome shotgun (WGS) entry which is preliminary data.</text>
</comment>
<sequence length="106" mass="11348">MSAAITLDAIKARCTLADECWIWKGATVHGRPCIALRRGGKRVNFSAQKQALSAAGKASPWGGPVQCRCDNALCCNPAHLVQVSQGRAWRFAGNPFAQLMAQGVRP</sequence>
<dbReference type="InterPro" id="IPR044925">
    <property type="entry name" value="His-Me_finger_sf"/>
</dbReference>
<evidence type="ECO:0000313" key="1">
    <source>
        <dbReference type="EMBL" id="MCT9812438.1"/>
    </source>
</evidence>
<evidence type="ECO:0000313" key="2">
    <source>
        <dbReference type="Proteomes" id="UP001525968"/>
    </source>
</evidence>
<dbReference type="EMBL" id="JAODYH010000008">
    <property type="protein sequence ID" value="MCT9812438.1"/>
    <property type="molecule type" value="Genomic_DNA"/>
</dbReference>
<proteinExistence type="predicted"/>
<keyword evidence="2" id="KW-1185">Reference proteome</keyword>